<feature type="chain" id="PRO_5042241220" evidence="1">
    <location>
        <begin position="22"/>
        <end position="205"/>
    </location>
</feature>
<organism evidence="2 3">
    <name type="scientific">Podospora didyma</name>
    <dbReference type="NCBI Taxonomy" id="330526"/>
    <lineage>
        <taxon>Eukaryota</taxon>
        <taxon>Fungi</taxon>
        <taxon>Dikarya</taxon>
        <taxon>Ascomycota</taxon>
        <taxon>Pezizomycotina</taxon>
        <taxon>Sordariomycetes</taxon>
        <taxon>Sordariomycetidae</taxon>
        <taxon>Sordariales</taxon>
        <taxon>Podosporaceae</taxon>
        <taxon>Podospora</taxon>
    </lineage>
</organism>
<proteinExistence type="predicted"/>
<dbReference type="AlphaFoldDB" id="A0AAE0U214"/>
<evidence type="ECO:0000256" key="1">
    <source>
        <dbReference type="SAM" id="SignalP"/>
    </source>
</evidence>
<keyword evidence="3" id="KW-1185">Reference proteome</keyword>
<dbReference type="Proteomes" id="UP001285441">
    <property type="component" value="Unassembled WGS sequence"/>
</dbReference>
<sequence length="205" mass="22503">MKSLTFISLVALLAQFAPTLAVPNVTVVPLGSTNCASWPGSRGGAPFYIKVDQSEDSGIDGLFTSTRDFNYTGFSGTNVIIDLRKSTRFAKVYYSCSGAGIVKYLFQSNTPITVAKDFRNAYPTFGSAGYKLEPYAHEIDGVRQPGVFLGARNLTTWGFNYVRETTCGQIDYYSAKLQGLPIDPDTETRATYDPEFFGFLKAEQV</sequence>
<evidence type="ECO:0000313" key="3">
    <source>
        <dbReference type="Proteomes" id="UP001285441"/>
    </source>
</evidence>
<evidence type="ECO:0000313" key="2">
    <source>
        <dbReference type="EMBL" id="KAK3387997.1"/>
    </source>
</evidence>
<feature type="signal peptide" evidence="1">
    <location>
        <begin position="1"/>
        <end position="21"/>
    </location>
</feature>
<gene>
    <name evidence="2" type="ORF">B0H63DRAFT_471320</name>
</gene>
<keyword evidence="1" id="KW-0732">Signal</keyword>
<name>A0AAE0U214_9PEZI</name>
<dbReference type="EMBL" id="JAULSW010000003">
    <property type="protein sequence ID" value="KAK3387997.1"/>
    <property type="molecule type" value="Genomic_DNA"/>
</dbReference>
<protein>
    <submittedName>
        <fullName evidence="2">Uncharacterized protein</fullName>
    </submittedName>
</protein>
<reference evidence="2" key="1">
    <citation type="journal article" date="2023" name="Mol. Phylogenet. Evol.">
        <title>Genome-scale phylogeny and comparative genomics of the fungal order Sordariales.</title>
        <authorList>
            <person name="Hensen N."/>
            <person name="Bonometti L."/>
            <person name="Westerberg I."/>
            <person name="Brannstrom I.O."/>
            <person name="Guillou S."/>
            <person name="Cros-Aarteil S."/>
            <person name="Calhoun S."/>
            <person name="Haridas S."/>
            <person name="Kuo A."/>
            <person name="Mondo S."/>
            <person name="Pangilinan J."/>
            <person name="Riley R."/>
            <person name="LaButti K."/>
            <person name="Andreopoulos B."/>
            <person name="Lipzen A."/>
            <person name="Chen C."/>
            <person name="Yan M."/>
            <person name="Daum C."/>
            <person name="Ng V."/>
            <person name="Clum A."/>
            <person name="Steindorff A."/>
            <person name="Ohm R.A."/>
            <person name="Martin F."/>
            <person name="Silar P."/>
            <person name="Natvig D.O."/>
            <person name="Lalanne C."/>
            <person name="Gautier V."/>
            <person name="Ament-Velasquez S.L."/>
            <person name="Kruys A."/>
            <person name="Hutchinson M.I."/>
            <person name="Powell A.J."/>
            <person name="Barry K."/>
            <person name="Miller A.N."/>
            <person name="Grigoriev I.V."/>
            <person name="Debuchy R."/>
            <person name="Gladieux P."/>
            <person name="Hiltunen Thoren M."/>
            <person name="Johannesson H."/>
        </authorList>
    </citation>
    <scope>NUCLEOTIDE SEQUENCE</scope>
    <source>
        <strain evidence="2">CBS 232.78</strain>
    </source>
</reference>
<reference evidence="2" key="2">
    <citation type="submission" date="2023-06" db="EMBL/GenBank/DDBJ databases">
        <authorList>
            <consortium name="Lawrence Berkeley National Laboratory"/>
            <person name="Haridas S."/>
            <person name="Hensen N."/>
            <person name="Bonometti L."/>
            <person name="Westerberg I."/>
            <person name="Brannstrom I.O."/>
            <person name="Guillou S."/>
            <person name="Cros-Aarteil S."/>
            <person name="Calhoun S."/>
            <person name="Kuo A."/>
            <person name="Mondo S."/>
            <person name="Pangilinan J."/>
            <person name="Riley R."/>
            <person name="LaButti K."/>
            <person name="Andreopoulos B."/>
            <person name="Lipzen A."/>
            <person name="Chen C."/>
            <person name="Yanf M."/>
            <person name="Daum C."/>
            <person name="Ng V."/>
            <person name="Clum A."/>
            <person name="Steindorff A."/>
            <person name="Ohm R."/>
            <person name="Martin F."/>
            <person name="Silar P."/>
            <person name="Natvig D."/>
            <person name="Lalanne C."/>
            <person name="Gautier V."/>
            <person name="Ament-velasquez S.L."/>
            <person name="Kruys A."/>
            <person name="Hutchinson M.I."/>
            <person name="Powell A.J."/>
            <person name="Barry K."/>
            <person name="Miller A.N."/>
            <person name="Grigoriev I.V."/>
            <person name="Debuchy R."/>
            <person name="Gladieux P."/>
            <person name="Thoren M.H."/>
            <person name="Johannesson H."/>
        </authorList>
    </citation>
    <scope>NUCLEOTIDE SEQUENCE</scope>
    <source>
        <strain evidence="2">CBS 232.78</strain>
    </source>
</reference>
<comment type="caution">
    <text evidence="2">The sequence shown here is derived from an EMBL/GenBank/DDBJ whole genome shotgun (WGS) entry which is preliminary data.</text>
</comment>
<accession>A0AAE0U214</accession>